<organism evidence="2 3">
    <name type="scientific">Rhizocola hellebori</name>
    <dbReference type="NCBI Taxonomy" id="1392758"/>
    <lineage>
        <taxon>Bacteria</taxon>
        <taxon>Bacillati</taxon>
        <taxon>Actinomycetota</taxon>
        <taxon>Actinomycetes</taxon>
        <taxon>Micromonosporales</taxon>
        <taxon>Micromonosporaceae</taxon>
        <taxon>Rhizocola</taxon>
    </lineage>
</organism>
<evidence type="ECO:0000313" key="3">
    <source>
        <dbReference type="Proteomes" id="UP000612899"/>
    </source>
</evidence>
<feature type="chain" id="PRO_5035157972" evidence="1">
    <location>
        <begin position="42"/>
        <end position="176"/>
    </location>
</feature>
<gene>
    <name evidence="2" type="ORF">Rhe02_20790</name>
</gene>
<feature type="signal peptide" evidence="1">
    <location>
        <begin position="1"/>
        <end position="41"/>
    </location>
</feature>
<reference evidence="2" key="1">
    <citation type="submission" date="2021-01" db="EMBL/GenBank/DDBJ databases">
        <title>Whole genome shotgun sequence of Rhizocola hellebori NBRC 109834.</title>
        <authorList>
            <person name="Komaki H."/>
            <person name="Tamura T."/>
        </authorList>
    </citation>
    <scope>NUCLEOTIDE SEQUENCE</scope>
    <source>
        <strain evidence="2">NBRC 109834</strain>
    </source>
</reference>
<dbReference type="AlphaFoldDB" id="A0A8J3Q667"/>
<keyword evidence="3" id="KW-1185">Reference proteome</keyword>
<evidence type="ECO:0000256" key="1">
    <source>
        <dbReference type="SAM" id="SignalP"/>
    </source>
</evidence>
<proteinExistence type="predicted"/>
<sequence>MNTRSTPFARHAGGAVRAAATLLLTLATMAGLLVVATPAQAAPAASVKPTRIAVPMVVKSSKGAAVAAAEPCGTLYITVTPEGPTLLQARLSYGFSVTIGSRVIYRDIFVLYSNADSNFQGSFTDNSFMFSFVYDNFRVVNTGVLPGTILATIGVTVTLTDFSVCVGIATDDLPYP</sequence>
<dbReference type="Proteomes" id="UP000612899">
    <property type="component" value="Unassembled WGS sequence"/>
</dbReference>
<keyword evidence="1" id="KW-0732">Signal</keyword>
<comment type="caution">
    <text evidence="2">The sequence shown here is derived from an EMBL/GenBank/DDBJ whole genome shotgun (WGS) entry which is preliminary data.</text>
</comment>
<accession>A0A8J3Q667</accession>
<dbReference type="EMBL" id="BONY01000010">
    <property type="protein sequence ID" value="GIH04012.1"/>
    <property type="molecule type" value="Genomic_DNA"/>
</dbReference>
<evidence type="ECO:0000313" key="2">
    <source>
        <dbReference type="EMBL" id="GIH04012.1"/>
    </source>
</evidence>
<name>A0A8J3Q667_9ACTN</name>
<protein>
    <submittedName>
        <fullName evidence="2">Uncharacterized protein</fullName>
    </submittedName>
</protein>